<dbReference type="Proteomes" id="UP000177416">
    <property type="component" value="Unassembled WGS sequence"/>
</dbReference>
<reference evidence="1 2" key="1">
    <citation type="journal article" date="2016" name="Nat. Commun.">
        <title>Thousands of microbial genomes shed light on interconnected biogeochemical processes in an aquifer system.</title>
        <authorList>
            <person name="Anantharaman K."/>
            <person name="Brown C.T."/>
            <person name="Hug L.A."/>
            <person name="Sharon I."/>
            <person name="Castelle C.J."/>
            <person name="Probst A.J."/>
            <person name="Thomas B.C."/>
            <person name="Singh A."/>
            <person name="Wilkins M.J."/>
            <person name="Karaoz U."/>
            <person name="Brodie E.L."/>
            <person name="Williams K.H."/>
            <person name="Hubbard S.S."/>
            <person name="Banfield J.F."/>
        </authorList>
    </citation>
    <scope>NUCLEOTIDE SEQUENCE [LARGE SCALE GENOMIC DNA]</scope>
</reference>
<evidence type="ECO:0000313" key="1">
    <source>
        <dbReference type="EMBL" id="OGG12419.1"/>
    </source>
</evidence>
<protein>
    <submittedName>
        <fullName evidence="1">Uncharacterized protein</fullName>
    </submittedName>
</protein>
<proteinExistence type="predicted"/>
<accession>A0A1F5ZIV1</accession>
<name>A0A1F5ZIV1_9BACT</name>
<dbReference type="AlphaFoldDB" id="A0A1F5ZIV1"/>
<organism evidence="1 2">
    <name type="scientific">Candidatus Gottesmanbacteria bacterium RIFCSPHIGHO2_01_FULL_46_14</name>
    <dbReference type="NCBI Taxonomy" id="1798380"/>
    <lineage>
        <taxon>Bacteria</taxon>
        <taxon>Candidatus Gottesmaniibacteriota</taxon>
    </lineage>
</organism>
<comment type="caution">
    <text evidence="1">The sequence shown here is derived from an EMBL/GenBank/DDBJ whole genome shotgun (WGS) entry which is preliminary data.</text>
</comment>
<evidence type="ECO:0000313" key="2">
    <source>
        <dbReference type="Proteomes" id="UP000177416"/>
    </source>
</evidence>
<gene>
    <name evidence="1" type="ORF">A2875_01455</name>
</gene>
<dbReference type="EMBL" id="MFJJ01000063">
    <property type="protein sequence ID" value="OGG12419.1"/>
    <property type="molecule type" value="Genomic_DNA"/>
</dbReference>
<sequence length="121" mass="13101">MISYGIILLLNCKVSISKLVLFCTIKIYEKTFSVETNAAMETVAKREVNQGKPTQPVPSDVVTTGRRLGKALKIVPAMNGPEGEAAHTRTLGLIADFMDRLTRSRGLPAVPDESGEKTIGQ</sequence>